<accession>A0ABR1G5D9</accession>
<feature type="compositionally biased region" description="Low complexity" evidence="4">
    <location>
        <begin position="52"/>
        <end position="61"/>
    </location>
</feature>
<dbReference type="Gene3D" id="1.10.8.10">
    <property type="entry name" value="DNA helicase RuvA subunit, C-terminal domain"/>
    <property type="match status" value="1"/>
</dbReference>
<organism evidence="6 7">
    <name type="scientific">Aureococcus anophagefferens</name>
    <name type="common">Harmful bloom alga</name>
    <dbReference type="NCBI Taxonomy" id="44056"/>
    <lineage>
        <taxon>Eukaryota</taxon>
        <taxon>Sar</taxon>
        <taxon>Stramenopiles</taxon>
        <taxon>Ochrophyta</taxon>
        <taxon>Pelagophyceae</taxon>
        <taxon>Pelagomonadales</taxon>
        <taxon>Pelagomonadaceae</taxon>
        <taxon>Aureococcus</taxon>
    </lineage>
</organism>
<dbReference type="GO" id="GO:0016787">
    <property type="term" value="F:hydrolase activity"/>
    <property type="evidence" value="ECO:0007669"/>
    <property type="project" value="UniProtKB-KW"/>
</dbReference>
<dbReference type="InterPro" id="IPR009060">
    <property type="entry name" value="UBA-like_sf"/>
</dbReference>
<evidence type="ECO:0000313" key="6">
    <source>
        <dbReference type="EMBL" id="KAK7248289.1"/>
    </source>
</evidence>
<feature type="compositionally biased region" description="Pro residues" evidence="4">
    <location>
        <begin position="75"/>
        <end position="91"/>
    </location>
</feature>
<dbReference type="EC" id="3.1.1.29" evidence="1"/>
<dbReference type="Gene3D" id="3.40.1490.10">
    <property type="entry name" value="Bit1"/>
    <property type="match status" value="1"/>
</dbReference>
<name>A0ABR1G5D9_AURAN</name>
<evidence type="ECO:0000256" key="3">
    <source>
        <dbReference type="ARBA" id="ARBA00048707"/>
    </source>
</evidence>
<dbReference type="PANTHER" id="PTHR12649">
    <property type="entry name" value="PEPTIDYL-TRNA HYDROLASE 2"/>
    <property type="match status" value="1"/>
</dbReference>
<sequence>MEACIPLGGAADDELAGGRSPPPPQASTSEVSSVAAGDLPCDDDEDREAAPEDGAGAAVDEAPGEGDDGGRCAPPMLPGALPPVAAPPPPAAAESTADEVVEDLVAMGIDAAMARQAAAAGCTSVETAMEFIFSEPPAMPPPPPSAQRLKQVLVVRADLGMSAGKIAAQCAHASLGGYREALRRTPDVADRWVGAGETVIVVQHDGCLRSLHAAAVAANLNTSLIADAGRTEVAPGTETVLGVGPAPADDVDAITGRLKLLS</sequence>
<dbReference type="EMBL" id="JBBJCI010000111">
    <property type="protein sequence ID" value="KAK7248289.1"/>
    <property type="molecule type" value="Genomic_DNA"/>
</dbReference>
<dbReference type="InterPro" id="IPR015940">
    <property type="entry name" value="UBA"/>
</dbReference>
<evidence type="ECO:0000313" key="7">
    <source>
        <dbReference type="Proteomes" id="UP001363151"/>
    </source>
</evidence>
<dbReference type="SUPFAM" id="SSF102462">
    <property type="entry name" value="Peptidyl-tRNA hydrolase II"/>
    <property type="match status" value="1"/>
</dbReference>
<dbReference type="CDD" id="cd02430">
    <property type="entry name" value="PTH2"/>
    <property type="match status" value="1"/>
</dbReference>
<evidence type="ECO:0000256" key="1">
    <source>
        <dbReference type="ARBA" id="ARBA00013260"/>
    </source>
</evidence>
<dbReference type="PANTHER" id="PTHR12649:SF29">
    <property type="entry name" value="AMINOACYL-TRNA HYDROLASE"/>
    <property type="match status" value="1"/>
</dbReference>
<keyword evidence="2 6" id="KW-0378">Hydrolase</keyword>
<dbReference type="Proteomes" id="UP001363151">
    <property type="component" value="Unassembled WGS sequence"/>
</dbReference>
<dbReference type="SUPFAM" id="SSF46934">
    <property type="entry name" value="UBA-like"/>
    <property type="match status" value="1"/>
</dbReference>
<comment type="catalytic activity">
    <reaction evidence="3">
        <text>an N-acyl-L-alpha-aminoacyl-tRNA + H2O = an N-acyl-L-amino acid + a tRNA + H(+)</text>
        <dbReference type="Rhea" id="RHEA:54448"/>
        <dbReference type="Rhea" id="RHEA-COMP:10123"/>
        <dbReference type="Rhea" id="RHEA-COMP:13883"/>
        <dbReference type="ChEBI" id="CHEBI:15377"/>
        <dbReference type="ChEBI" id="CHEBI:15378"/>
        <dbReference type="ChEBI" id="CHEBI:59874"/>
        <dbReference type="ChEBI" id="CHEBI:78442"/>
        <dbReference type="ChEBI" id="CHEBI:138191"/>
        <dbReference type="EC" id="3.1.1.29"/>
    </reaction>
</comment>
<comment type="caution">
    <text evidence="6">The sequence shown here is derived from an EMBL/GenBank/DDBJ whole genome shotgun (WGS) entry which is preliminary data.</text>
</comment>
<gene>
    <name evidence="6" type="ORF">SO694_0034504</name>
</gene>
<evidence type="ECO:0000259" key="5">
    <source>
        <dbReference type="PROSITE" id="PS50030"/>
    </source>
</evidence>
<feature type="domain" description="UBA" evidence="5">
    <location>
        <begin position="95"/>
        <end position="135"/>
    </location>
</feature>
<protein>
    <recommendedName>
        <fullName evidence="1">peptidyl-tRNA hydrolase</fullName>
        <ecNumber evidence="1">3.1.1.29</ecNumber>
    </recommendedName>
</protein>
<dbReference type="InterPro" id="IPR002833">
    <property type="entry name" value="PTH2"/>
</dbReference>
<dbReference type="PROSITE" id="PS50030">
    <property type="entry name" value="UBA"/>
    <property type="match status" value="1"/>
</dbReference>
<evidence type="ECO:0000256" key="4">
    <source>
        <dbReference type="SAM" id="MobiDB-lite"/>
    </source>
</evidence>
<dbReference type="Pfam" id="PF01981">
    <property type="entry name" value="PTH2"/>
    <property type="match status" value="1"/>
</dbReference>
<keyword evidence="7" id="KW-1185">Reference proteome</keyword>
<feature type="region of interest" description="Disordered" evidence="4">
    <location>
        <begin position="1"/>
        <end position="97"/>
    </location>
</feature>
<dbReference type="NCBIfam" id="TIGR00283">
    <property type="entry name" value="arch_pth2"/>
    <property type="match status" value="1"/>
</dbReference>
<reference evidence="6 7" key="1">
    <citation type="submission" date="2024-03" db="EMBL/GenBank/DDBJ databases">
        <title>Aureococcus anophagefferens CCMP1851 and Kratosvirus quantuckense: Draft genome of a second virus-susceptible host strain in the model system.</title>
        <authorList>
            <person name="Chase E."/>
            <person name="Truchon A.R."/>
            <person name="Schepens W."/>
            <person name="Wilhelm S.W."/>
        </authorList>
    </citation>
    <scope>NUCLEOTIDE SEQUENCE [LARGE SCALE GENOMIC DNA]</scope>
    <source>
        <strain evidence="6 7">CCMP1851</strain>
    </source>
</reference>
<evidence type="ECO:0000256" key="2">
    <source>
        <dbReference type="ARBA" id="ARBA00022801"/>
    </source>
</evidence>
<dbReference type="InterPro" id="IPR023476">
    <property type="entry name" value="Pep_tRNA_hydro_II_dom_sf"/>
</dbReference>
<proteinExistence type="predicted"/>